<dbReference type="InterPro" id="IPR049883">
    <property type="entry name" value="NOTCH1_EGF-like"/>
</dbReference>
<keyword evidence="13" id="KW-0675">Receptor</keyword>
<evidence type="ECO:0000256" key="2">
    <source>
        <dbReference type="ARBA" id="ARBA00019822"/>
    </source>
</evidence>
<evidence type="ECO:0000256" key="16">
    <source>
        <dbReference type="ARBA" id="ARBA00046453"/>
    </source>
</evidence>
<dbReference type="InterPro" id="IPR001304">
    <property type="entry name" value="C-type_lectin-like"/>
</dbReference>
<evidence type="ECO:0000256" key="12">
    <source>
        <dbReference type="ARBA" id="ARBA00023157"/>
    </source>
</evidence>
<evidence type="ECO:0000256" key="1">
    <source>
        <dbReference type="ARBA" id="ARBA00004479"/>
    </source>
</evidence>
<evidence type="ECO:0000256" key="8">
    <source>
        <dbReference type="ARBA" id="ARBA00022734"/>
    </source>
</evidence>
<keyword evidence="11 17" id="KW-0472">Membrane</keyword>
<dbReference type="PROSITE" id="PS01187">
    <property type="entry name" value="EGF_CA"/>
    <property type="match status" value="1"/>
</dbReference>
<dbReference type="PROSITE" id="PS00010">
    <property type="entry name" value="ASX_HYDROXYL"/>
    <property type="match status" value="1"/>
</dbReference>
<evidence type="ECO:0000256" key="14">
    <source>
        <dbReference type="ARBA" id="ARBA00023180"/>
    </source>
</evidence>
<dbReference type="SUPFAM" id="SSF56436">
    <property type="entry name" value="C-type lectin-like"/>
    <property type="match status" value="1"/>
</dbReference>
<keyword evidence="12" id="KW-1015">Disulfide bond</keyword>
<evidence type="ECO:0000256" key="6">
    <source>
        <dbReference type="ARBA" id="ARBA00022692"/>
    </source>
</evidence>
<dbReference type="InterPro" id="IPR001881">
    <property type="entry name" value="EGF-like_Ca-bd_dom"/>
</dbReference>
<dbReference type="Proteomes" id="UP000250572">
    <property type="component" value="Unassembled WGS sequence"/>
</dbReference>
<evidence type="ECO:0000256" key="9">
    <source>
        <dbReference type="ARBA" id="ARBA00022737"/>
    </source>
</evidence>
<dbReference type="InterPro" id="IPR000742">
    <property type="entry name" value="EGF"/>
</dbReference>
<evidence type="ECO:0000256" key="11">
    <source>
        <dbReference type="ARBA" id="ARBA00023136"/>
    </source>
</evidence>
<dbReference type="SMART" id="SM00179">
    <property type="entry name" value="EGF_CA"/>
    <property type="match status" value="2"/>
</dbReference>
<evidence type="ECO:0000256" key="15">
    <source>
        <dbReference type="ARBA" id="ARBA00045242"/>
    </source>
</evidence>
<keyword evidence="3" id="KW-0245">EGF-like domain</keyword>
<feature type="transmembrane region" description="Helical" evidence="17">
    <location>
        <begin position="487"/>
        <end position="508"/>
    </location>
</feature>
<evidence type="ECO:0000256" key="7">
    <source>
        <dbReference type="ARBA" id="ARBA00022729"/>
    </source>
</evidence>
<evidence type="ECO:0000256" key="13">
    <source>
        <dbReference type="ARBA" id="ARBA00023170"/>
    </source>
</evidence>
<dbReference type="Pfam" id="PF09064">
    <property type="entry name" value="EGF_Tme5"/>
    <property type="match status" value="1"/>
</dbReference>
<keyword evidence="8" id="KW-0430">Lectin</keyword>
<comment type="subunit">
    <text evidence="16">Interacts with ITGAL, ITGAM and ITGB2. Interacts with thrombin/F2; this interaction switches the specificity of thrombin from a procoagulant to an anticoagulant and antifibrinolytic protease. Interacts with ANGP1 and ANGP2; these interactions significantly inhibit the generation of activated PC and TAFIa/CPB2 by the thrombin/thrombomodulin complex. Interacts with PF4; this interaction enhances generation of activated protein C. Interacts with HMGB1; this interaction inhibits HMGB1 inflammatory activity.</text>
</comment>
<comment type="subcellular location">
    <subcellularLocation>
        <location evidence="1">Membrane</location>
        <topology evidence="1">Single-pass type I membrane protein</topology>
    </subcellularLocation>
</comment>
<dbReference type="InterPro" id="IPR016186">
    <property type="entry name" value="C-type_lectin-like/link_sf"/>
</dbReference>
<dbReference type="PANTHER" id="PTHR14789:SF9">
    <property type="entry name" value="THROMBOMODULIN"/>
    <property type="match status" value="1"/>
</dbReference>
<evidence type="ECO:0000256" key="10">
    <source>
        <dbReference type="ARBA" id="ARBA00022989"/>
    </source>
</evidence>
<evidence type="ECO:0000256" key="3">
    <source>
        <dbReference type="ARBA" id="ARBA00022536"/>
    </source>
</evidence>
<keyword evidence="7" id="KW-0732">Signal</keyword>
<dbReference type="EMBL" id="NHOQ01002481">
    <property type="protein sequence ID" value="PWA16569.1"/>
    <property type="molecule type" value="Genomic_DNA"/>
</dbReference>
<dbReference type="PROSITE" id="PS01186">
    <property type="entry name" value="EGF_2"/>
    <property type="match status" value="1"/>
</dbReference>
<evidence type="ECO:0000256" key="17">
    <source>
        <dbReference type="SAM" id="Phobius"/>
    </source>
</evidence>
<dbReference type="GO" id="GO:0006897">
    <property type="term" value="P:endocytosis"/>
    <property type="evidence" value="ECO:0007669"/>
    <property type="project" value="UniProtKB-KW"/>
</dbReference>
<organism evidence="19 20">
    <name type="scientific">Gambusia affinis</name>
    <name type="common">Western mosquitofish</name>
    <name type="synonym">Heterandria affinis</name>
    <dbReference type="NCBI Taxonomy" id="33528"/>
    <lineage>
        <taxon>Eukaryota</taxon>
        <taxon>Metazoa</taxon>
        <taxon>Chordata</taxon>
        <taxon>Craniata</taxon>
        <taxon>Vertebrata</taxon>
        <taxon>Euteleostomi</taxon>
        <taxon>Actinopterygii</taxon>
        <taxon>Neopterygii</taxon>
        <taxon>Teleostei</taxon>
        <taxon>Neoteleostei</taxon>
        <taxon>Acanthomorphata</taxon>
        <taxon>Ovalentaria</taxon>
        <taxon>Atherinomorphae</taxon>
        <taxon>Cyprinodontiformes</taxon>
        <taxon>Poeciliidae</taxon>
        <taxon>Poeciliinae</taxon>
        <taxon>Gambusia</taxon>
    </lineage>
</organism>
<sequence length="532" mass="57806">MVDLQRHRSGVKFPPPLIRCPSRHLPSLTCGRAAALAKETGEEARPCRVAPETWAGAVGSFQVRFDLSCVAAPDDVELLVDSFNDHCLFIPVKLSNLRAQTLLWENRAPVEEDRWFCSTRCDLIPVQNGSVCFSRAGSDPDLCLWFPSWSLRPRDRLGPVFPERMPQAGRGSESRRQAAGMAALLWVLLLLVLEAGPGRQQACLPICSEGRCLTVNRAGLDFDAAAAACRRRAGELLTLQAQSSNQLLARLAPVLSGSFWMGLQLPAGSCSDPAEPLRGYRWTSGAANGTFNSSWVQWAASTAVCSPSCVALAQYQVWTERPCSDILDGFLCESSDSNACWEQELFLNGSFRCDDGPCQQQCADAEGGVRCSCFHGYIPDGGDPQRCRLHCAQQSCPAECVAGRAACRCADGFLLEERRCVDIDECHMGECDQICLNTFGSFLCSCHRGFLLTGQVRCVAVAEGEVVTPADSDSTLRAASAPSGPFLWAWVGAAVVLVAAVFLLRLYVVRHQKRRERSSGQQLDPSAPLPGP</sequence>
<dbReference type="InterPro" id="IPR015149">
    <property type="entry name" value="Tme5_EGF-like"/>
</dbReference>
<protein>
    <recommendedName>
        <fullName evidence="2">Thrombomodulin</fullName>
    </recommendedName>
</protein>
<gene>
    <name evidence="19" type="ORF">CCH79_00004325</name>
</gene>
<keyword evidence="14" id="KW-0325">Glycoprotein</keyword>
<dbReference type="InterPro" id="IPR051505">
    <property type="entry name" value="C-type_lectin_domain"/>
</dbReference>
<dbReference type="PROSITE" id="PS50041">
    <property type="entry name" value="C_TYPE_LECTIN_2"/>
    <property type="match status" value="1"/>
</dbReference>
<dbReference type="GO" id="GO:0004888">
    <property type="term" value="F:transmembrane signaling receptor activity"/>
    <property type="evidence" value="ECO:0007669"/>
    <property type="project" value="InterPro"/>
</dbReference>
<name>A0A315V003_GAMAF</name>
<dbReference type="InterPro" id="IPR018097">
    <property type="entry name" value="EGF_Ca-bd_CS"/>
</dbReference>
<reference evidence="19 20" key="1">
    <citation type="journal article" date="2018" name="G3 (Bethesda)">
        <title>A High-Quality Reference Genome for the Invasive Mosquitofish Gambusia affinis Using a Chicago Library.</title>
        <authorList>
            <person name="Hoffberg S.L."/>
            <person name="Troendle N.J."/>
            <person name="Glenn T.C."/>
            <person name="Mahmud O."/>
            <person name="Louha S."/>
            <person name="Chalopin D."/>
            <person name="Bennetzen J.L."/>
            <person name="Mauricio R."/>
        </authorList>
    </citation>
    <scope>NUCLEOTIDE SEQUENCE [LARGE SCALE GENOMIC DNA]</scope>
    <source>
        <strain evidence="19">NE01/NJP1002.9</strain>
        <tissue evidence="19">Muscle</tissue>
    </source>
</reference>
<dbReference type="SMART" id="SM00181">
    <property type="entry name" value="EGF"/>
    <property type="match status" value="3"/>
</dbReference>
<feature type="domain" description="C-type lectin" evidence="18">
    <location>
        <begin position="208"/>
        <end position="324"/>
    </location>
</feature>
<dbReference type="Gene3D" id="2.10.25.10">
    <property type="entry name" value="Laminin"/>
    <property type="match status" value="2"/>
</dbReference>
<evidence type="ECO:0000256" key="5">
    <source>
        <dbReference type="ARBA" id="ARBA00022583"/>
    </source>
</evidence>
<dbReference type="STRING" id="33528.ENSGAFP00000002109"/>
<dbReference type="Pfam" id="PF00059">
    <property type="entry name" value="Lectin_C"/>
    <property type="match status" value="1"/>
</dbReference>
<accession>A0A315V003</accession>
<evidence type="ECO:0000256" key="4">
    <source>
        <dbReference type="ARBA" id="ARBA00022553"/>
    </source>
</evidence>
<keyword evidence="10 17" id="KW-1133">Transmembrane helix</keyword>
<keyword evidence="9" id="KW-0677">Repeat</keyword>
<proteinExistence type="predicted"/>
<keyword evidence="5" id="KW-0254">Endocytosis</keyword>
<dbReference type="GO" id="GO:0016020">
    <property type="term" value="C:membrane"/>
    <property type="evidence" value="ECO:0007669"/>
    <property type="project" value="UniProtKB-SubCell"/>
</dbReference>
<keyword evidence="6 17" id="KW-0812">Transmembrane</keyword>
<dbReference type="FunFam" id="2.10.25.10:FF:000009">
    <property type="entry name" value="Low-density lipoprotein receptor isoform 1"/>
    <property type="match status" value="1"/>
</dbReference>
<dbReference type="GO" id="GO:0005509">
    <property type="term" value="F:calcium ion binding"/>
    <property type="evidence" value="ECO:0007669"/>
    <property type="project" value="InterPro"/>
</dbReference>
<keyword evidence="20" id="KW-1185">Reference proteome</keyword>
<dbReference type="PANTHER" id="PTHR14789">
    <property type="entry name" value="CHONDROLECTIN VARIANT CHODLFDELTAE"/>
    <property type="match status" value="1"/>
</dbReference>
<evidence type="ECO:0000313" key="20">
    <source>
        <dbReference type="Proteomes" id="UP000250572"/>
    </source>
</evidence>
<evidence type="ECO:0000259" key="18">
    <source>
        <dbReference type="PROSITE" id="PS50041"/>
    </source>
</evidence>
<dbReference type="AlphaFoldDB" id="A0A315V003"/>
<dbReference type="InterPro" id="IPR000152">
    <property type="entry name" value="EGF-type_Asp/Asn_hydroxyl_site"/>
</dbReference>
<dbReference type="InterPro" id="IPR016187">
    <property type="entry name" value="CTDL_fold"/>
</dbReference>
<dbReference type="Gene3D" id="3.10.100.10">
    <property type="entry name" value="Mannose-Binding Protein A, subunit A"/>
    <property type="match status" value="1"/>
</dbReference>
<dbReference type="Pfam" id="PF07645">
    <property type="entry name" value="EGF_CA"/>
    <property type="match status" value="1"/>
</dbReference>
<comment type="caution">
    <text evidence="19">The sequence shown here is derived from an EMBL/GenBank/DDBJ whole genome shotgun (WGS) entry which is preliminary data.</text>
</comment>
<keyword evidence="4" id="KW-0597">Phosphoprotein</keyword>
<dbReference type="SUPFAM" id="SSF57196">
    <property type="entry name" value="EGF/Laminin"/>
    <property type="match status" value="2"/>
</dbReference>
<dbReference type="SMART" id="SM00034">
    <property type="entry name" value="CLECT"/>
    <property type="match status" value="1"/>
</dbReference>
<dbReference type="GO" id="GO:0030246">
    <property type="term" value="F:carbohydrate binding"/>
    <property type="evidence" value="ECO:0007669"/>
    <property type="project" value="UniProtKB-KW"/>
</dbReference>
<comment type="function">
    <text evidence="15">Endothelial cell receptor that plays a critical role in regulating several physiological processes including hemostasis, coagulation, fibrinolysis, inflammation, and angiogenesis. Acts as a cofactor for thrombin activation of protein C/PROC on the surface of vascular endothelial cells leading to initiation of the activated protein C anticoagulant pathway. Also accelerates the activation of the plasma carboxypeptidase B2/CPB2, which catalyzes removal of C-terminal basic amino acids from its substrates including kinins or anaphylatoxins leading to fibrinolysis inhibition. Plays critical protective roles in changing the cleavage specificity of protease-activated receptor 1/PAR1, inhibiting endothelial cell permeability and inflammation. Suppresses inflammation distinctly from its anticoagulant cofactor activity by sequestering HMGB1 thereby preventing it from engaging cellular receptors such as RAGE and contributing to the inflammatory response.</text>
</comment>
<evidence type="ECO:0000313" key="19">
    <source>
        <dbReference type="EMBL" id="PWA16569.1"/>
    </source>
</evidence>